<dbReference type="EMBL" id="ODYU01010816">
    <property type="protein sequence ID" value="SOQ56154.1"/>
    <property type="molecule type" value="Genomic_DNA"/>
</dbReference>
<dbReference type="AlphaFoldDB" id="A0A2H1WUR2"/>
<accession>A0A2H1WUR2</accession>
<sequence>MEGNFFLENTEIHQNVTDMRRSCYNARCAMLRCCGCVWLALIIFIGTHSLVVVKMGSAELCFLYGKMRAMDACYRCVWNNHPVFKTSPALGEAGGSVRLLLTKNHPVPTLAFRAGAPVNPLGSSVQFKLSWMSVLWLRYDHGENHPMTSPALGEVRRSVRLLLTKNHPVPTVAFRPGAPGKVIRDFSCLVRGERECQDSY</sequence>
<feature type="transmembrane region" description="Helical" evidence="1">
    <location>
        <begin position="29"/>
        <end position="51"/>
    </location>
</feature>
<organism evidence="2">
    <name type="scientific">Spodoptera frugiperda</name>
    <name type="common">Fall armyworm</name>
    <dbReference type="NCBI Taxonomy" id="7108"/>
    <lineage>
        <taxon>Eukaryota</taxon>
        <taxon>Metazoa</taxon>
        <taxon>Ecdysozoa</taxon>
        <taxon>Arthropoda</taxon>
        <taxon>Hexapoda</taxon>
        <taxon>Insecta</taxon>
        <taxon>Pterygota</taxon>
        <taxon>Neoptera</taxon>
        <taxon>Endopterygota</taxon>
        <taxon>Lepidoptera</taxon>
        <taxon>Glossata</taxon>
        <taxon>Ditrysia</taxon>
        <taxon>Noctuoidea</taxon>
        <taxon>Noctuidae</taxon>
        <taxon>Amphipyrinae</taxon>
        <taxon>Spodoptera</taxon>
    </lineage>
</organism>
<evidence type="ECO:0000256" key="1">
    <source>
        <dbReference type="SAM" id="Phobius"/>
    </source>
</evidence>
<evidence type="ECO:0000313" key="2">
    <source>
        <dbReference type="EMBL" id="SOQ56154.1"/>
    </source>
</evidence>
<protein>
    <submittedName>
        <fullName evidence="2">SFRICE_009290</fullName>
    </submittedName>
</protein>
<proteinExistence type="predicted"/>
<keyword evidence="1" id="KW-1133">Transmembrane helix</keyword>
<reference evidence="2" key="1">
    <citation type="submission" date="2016-07" db="EMBL/GenBank/DDBJ databases">
        <authorList>
            <person name="Bretaudeau A."/>
        </authorList>
    </citation>
    <scope>NUCLEOTIDE SEQUENCE</scope>
    <source>
        <strain evidence="2">Rice</strain>
        <tissue evidence="2">Whole body</tissue>
    </source>
</reference>
<name>A0A2H1WUR2_SPOFR</name>
<keyword evidence="1" id="KW-0472">Membrane</keyword>
<keyword evidence="1" id="KW-0812">Transmembrane</keyword>
<gene>
    <name evidence="2" type="ORF">SFRICE_009290</name>
</gene>